<proteinExistence type="predicted"/>
<dbReference type="AlphaFoldDB" id="A0A2S9XIU0"/>
<dbReference type="EMBL" id="PVNK01000204">
    <property type="protein sequence ID" value="PRP92796.1"/>
    <property type="molecule type" value="Genomic_DNA"/>
</dbReference>
<organism evidence="1 2">
    <name type="scientific">Enhygromyxa salina</name>
    <dbReference type="NCBI Taxonomy" id="215803"/>
    <lineage>
        <taxon>Bacteria</taxon>
        <taxon>Pseudomonadati</taxon>
        <taxon>Myxococcota</taxon>
        <taxon>Polyangia</taxon>
        <taxon>Nannocystales</taxon>
        <taxon>Nannocystaceae</taxon>
        <taxon>Enhygromyxa</taxon>
    </lineage>
</organism>
<protein>
    <submittedName>
        <fullName evidence="1">Uncharacterized protein</fullName>
    </submittedName>
</protein>
<dbReference type="RefSeq" id="WP_106393964.1">
    <property type="nucleotide sequence ID" value="NZ_PVNK01000204.1"/>
</dbReference>
<dbReference type="OrthoDB" id="5519456at2"/>
<gene>
    <name evidence="1" type="ORF">ENSA5_47090</name>
</gene>
<accession>A0A2S9XIU0</accession>
<dbReference type="Proteomes" id="UP000237968">
    <property type="component" value="Unassembled WGS sequence"/>
</dbReference>
<sequence length="73" mass="7940">MPGFAVDLFAEEPFDFAAVYTRGVRVPLRGVTASVIGLDDLIEMKRAAGRARDLDDLLHLQTLAGFGDDSDED</sequence>
<keyword evidence="2" id="KW-1185">Reference proteome</keyword>
<reference evidence="1 2" key="1">
    <citation type="submission" date="2018-03" db="EMBL/GenBank/DDBJ databases">
        <title>Draft Genome Sequences of the Obligatory Marine Myxobacteria Enhygromyxa salina SWB005.</title>
        <authorList>
            <person name="Poehlein A."/>
            <person name="Moghaddam J.A."/>
            <person name="Harms H."/>
            <person name="Alanjari M."/>
            <person name="Koenig G.M."/>
            <person name="Daniel R."/>
            <person name="Schaeberle T.F."/>
        </authorList>
    </citation>
    <scope>NUCLEOTIDE SEQUENCE [LARGE SCALE GENOMIC DNA]</scope>
    <source>
        <strain evidence="1 2">SWB005</strain>
    </source>
</reference>
<comment type="caution">
    <text evidence="1">The sequence shown here is derived from an EMBL/GenBank/DDBJ whole genome shotgun (WGS) entry which is preliminary data.</text>
</comment>
<evidence type="ECO:0000313" key="2">
    <source>
        <dbReference type="Proteomes" id="UP000237968"/>
    </source>
</evidence>
<evidence type="ECO:0000313" key="1">
    <source>
        <dbReference type="EMBL" id="PRP92796.1"/>
    </source>
</evidence>
<name>A0A2S9XIU0_9BACT</name>